<protein>
    <submittedName>
        <fullName evidence="1">Uncharacterized protein</fullName>
    </submittedName>
</protein>
<proteinExistence type="predicted"/>
<keyword evidence="2" id="KW-1185">Reference proteome</keyword>
<name>A0A9D5DPF0_9BACI</name>
<reference evidence="1 2" key="1">
    <citation type="submission" date="2015-09" db="EMBL/GenBank/DDBJ databases">
        <title>Genome sequencing project for genomic taxonomy and phylogenomics of Bacillus-like bacteria.</title>
        <authorList>
            <person name="Liu B."/>
            <person name="Wang J."/>
            <person name="Zhu Y."/>
            <person name="Liu G."/>
            <person name="Chen Q."/>
            <person name="Chen Z."/>
            <person name="Lan J."/>
            <person name="Che J."/>
            <person name="Ge C."/>
            <person name="Shi H."/>
            <person name="Pan Z."/>
            <person name="Liu X."/>
        </authorList>
    </citation>
    <scope>NUCLEOTIDE SEQUENCE [LARGE SCALE GENOMIC DNA]</scope>
    <source>
        <strain evidence="1 2">DSM 19153</strain>
    </source>
</reference>
<sequence>MYTKKEAGTKVDRQTKMTNIPENRNVRRLFYMNMSGRRIRRLLGDQHVSEDAGVAVFHGEGCGRVPGKRRILL</sequence>
<organism evidence="1 2">
    <name type="scientific">Alkalicoccobacillus plakortidis</name>
    <dbReference type="NCBI Taxonomy" id="444060"/>
    <lineage>
        <taxon>Bacteria</taxon>
        <taxon>Bacillati</taxon>
        <taxon>Bacillota</taxon>
        <taxon>Bacilli</taxon>
        <taxon>Bacillales</taxon>
        <taxon>Bacillaceae</taxon>
        <taxon>Alkalicoccobacillus</taxon>
    </lineage>
</organism>
<dbReference type="AlphaFoldDB" id="A0A9D5DPF0"/>
<evidence type="ECO:0000313" key="2">
    <source>
        <dbReference type="Proteomes" id="UP000051061"/>
    </source>
</evidence>
<accession>A0A9D5DPF0</accession>
<gene>
    <name evidence="1" type="ORF">AN965_13085</name>
</gene>
<dbReference type="Proteomes" id="UP000051061">
    <property type="component" value="Unassembled WGS sequence"/>
</dbReference>
<dbReference type="EMBL" id="LJJD01000027">
    <property type="protein sequence ID" value="KQL56640.1"/>
    <property type="molecule type" value="Genomic_DNA"/>
</dbReference>
<evidence type="ECO:0000313" key="1">
    <source>
        <dbReference type="EMBL" id="KQL56640.1"/>
    </source>
</evidence>
<comment type="caution">
    <text evidence="1">The sequence shown here is derived from an EMBL/GenBank/DDBJ whole genome shotgun (WGS) entry which is preliminary data.</text>
</comment>